<evidence type="ECO:0000256" key="8">
    <source>
        <dbReference type="ARBA" id="ARBA00066317"/>
    </source>
</evidence>
<evidence type="ECO:0000256" key="4">
    <source>
        <dbReference type="ARBA" id="ARBA00022679"/>
    </source>
</evidence>
<dbReference type="FunFam" id="3.40.640.10:FF:000090">
    <property type="entry name" value="Pyridoxal phosphate-dependent aminotransferase"/>
    <property type="match status" value="1"/>
</dbReference>
<dbReference type="EC" id="2.6.1.102" evidence="8"/>
<dbReference type="PIRSF" id="PIRSF000390">
    <property type="entry name" value="PLP_StrS"/>
    <property type="match status" value="1"/>
</dbReference>
<dbReference type="InterPro" id="IPR015422">
    <property type="entry name" value="PyrdxlP-dep_Trfase_small"/>
</dbReference>
<dbReference type="Gene3D" id="3.90.1150.10">
    <property type="entry name" value="Aspartate Aminotransferase, domain 1"/>
    <property type="match status" value="1"/>
</dbReference>
<protein>
    <recommendedName>
        <fullName evidence="9">GDP-perosamine synthase</fullName>
        <ecNumber evidence="8">2.6.1.102</ecNumber>
    </recommendedName>
</protein>
<dbReference type="EMBL" id="AP017313">
    <property type="protein sequence ID" value="BAU54348.1"/>
    <property type="molecule type" value="Genomic_DNA"/>
</dbReference>
<dbReference type="InterPro" id="IPR000653">
    <property type="entry name" value="DegT/StrS_aminotransferase"/>
</dbReference>
<dbReference type="PANTHER" id="PTHR30244">
    <property type="entry name" value="TRANSAMINASE"/>
    <property type="match status" value="1"/>
</dbReference>
<keyword evidence="3 11" id="KW-0032">Aminotransferase</keyword>
<proteinExistence type="inferred from homology"/>
<evidence type="ECO:0000256" key="3">
    <source>
        <dbReference type="ARBA" id="ARBA00022576"/>
    </source>
</evidence>
<dbReference type="CDD" id="cd00616">
    <property type="entry name" value="AHBA_syn"/>
    <property type="match status" value="1"/>
</dbReference>
<evidence type="ECO:0000313" key="12">
    <source>
        <dbReference type="Proteomes" id="UP000218263"/>
    </source>
</evidence>
<dbReference type="RefSeq" id="WP_096352259.1">
    <property type="nucleotide sequence ID" value="NZ_AP017313.1"/>
</dbReference>
<evidence type="ECO:0000256" key="10">
    <source>
        <dbReference type="RuleBase" id="RU004508"/>
    </source>
</evidence>
<evidence type="ECO:0000313" key="11">
    <source>
        <dbReference type="EMBL" id="BAU54348.1"/>
    </source>
</evidence>
<dbReference type="InterPro" id="IPR015424">
    <property type="entry name" value="PyrdxlP-dep_Trfase"/>
</dbReference>
<dbReference type="Gene3D" id="3.40.640.10">
    <property type="entry name" value="Type I PLP-dependent aspartate aminotransferase-like (Major domain)"/>
    <property type="match status" value="1"/>
</dbReference>
<dbReference type="GO" id="GO:0000271">
    <property type="term" value="P:polysaccharide biosynthetic process"/>
    <property type="evidence" value="ECO:0007669"/>
    <property type="project" value="TreeGrafter"/>
</dbReference>
<comment type="pathway">
    <text evidence="2">Bacterial outer membrane biogenesis; LPS O-antigen biosynthesis.</text>
</comment>
<dbReference type="KEGG" id="mgot:MgSA37_02523"/>
<keyword evidence="5 10" id="KW-0663">Pyridoxal phosphate</keyword>
<dbReference type="OrthoDB" id="9810913at2"/>
<name>A0A0X8X3B0_9SPHI</name>
<comment type="catalytic activity">
    <reaction evidence="7">
        <text>GDP-alpha-D-perosamine + 2-oxoglutarate = GDP-4-dehydro-alpha-D-rhamnose + L-glutamate</text>
        <dbReference type="Rhea" id="RHEA:36779"/>
        <dbReference type="ChEBI" id="CHEBI:16810"/>
        <dbReference type="ChEBI" id="CHEBI:29985"/>
        <dbReference type="ChEBI" id="CHEBI:57964"/>
        <dbReference type="ChEBI" id="CHEBI:73996"/>
        <dbReference type="EC" id="2.6.1.102"/>
    </reaction>
</comment>
<evidence type="ECO:0000256" key="6">
    <source>
        <dbReference type="ARBA" id="ARBA00037999"/>
    </source>
</evidence>
<evidence type="ECO:0000256" key="1">
    <source>
        <dbReference type="ARBA" id="ARBA00001933"/>
    </source>
</evidence>
<keyword evidence="12" id="KW-1185">Reference proteome</keyword>
<comment type="cofactor">
    <cofactor evidence="1">
        <name>pyridoxal 5'-phosphate</name>
        <dbReference type="ChEBI" id="CHEBI:597326"/>
    </cofactor>
</comment>
<dbReference type="Proteomes" id="UP000218263">
    <property type="component" value="Chromosome"/>
</dbReference>
<comment type="similarity">
    <text evidence="6 10">Belongs to the DegT/DnrJ/EryC1 family.</text>
</comment>
<dbReference type="PANTHER" id="PTHR30244:SF34">
    <property type="entry name" value="DTDP-4-AMINO-4,6-DIDEOXYGALACTOSE TRANSAMINASE"/>
    <property type="match status" value="1"/>
</dbReference>
<dbReference type="GO" id="GO:0030170">
    <property type="term" value="F:pyridoxal phosphate binding"/>
    <property type="evidence" value="ECO:0007669"/>
    <property type="project" value="TreeGrafter"/>
</dbReference>
<dbReference type="InterPro" id="IPR015421">
    <property type="entry name" value="PyrdxlP-dep_Trfase_major"/>
</dbReference>
<reference evidence="11 12" key="1">
    <citation type="submission" date="2015-12" db="EMBL/GenBank/DDBJ databases">
        <title>Genome sequence of Mucilaginibacter gotjawali.</title>
        <authorList>
            <person name="Lee J.S."/>
            <person name="Lee K.C."/>
            <person name="Kim K.K."/>
            <person name="Lee B.W."/>
        </authorList>
    </citation>
    <scope>NUCLEOTIDE SEQUENCE [LARGE SCALE GENOMIC DNA]</scope>
    <source>
        <strain evidence="11 12">SA3-7</strain>
    </source>
</reference>
<gene>
    <name evidence="11" type="primary">epsN</name>
    <name evidence="11" type="ORF">MgSA37_02523</name>
</gene>
<keyword evidence="4 11" id="KW-0808">Transferase</keyword>
<evidence type="ECO:0000256" key="5">
    <source>
        <dbReference type="ARBA" id="ARBA00022898"/>
    </source>
</evidence>
<dbReference type="Pfam" id="PF01041">
    <property type="entry name" value="DegT_DnrJ_EryC1"/>
    <property type="match status" value="1"/>
</dbReference>
<evidence type="ECO:0000256" key="7">
    <source>
        <dbReference type="ARBA" id="ARBA00051587"/>
    </source>
</evidence>
<accession>A0A0X8X3B0</accession>
<dbReference type="SUPFAM" id="SSF53383">
    <property type="entry name" value="PLP-dependent transferases"/>
    <property type="match status" value="1"/>
</dbReference>
<evidence type="ECO:0000256" key="9">
    <source>
        <dbReference type="ARBA" id="ARBA00074221"/>
    </source>
</evidence>
<organism evidence="11 12">
    <name type="scientific">Mucilaginibacter gotjawali</name>
    <dbReference type="NCBI Taxonomy" id="1550579"/>
    <lineage>
        <taxon>Bacteria</taxon>
        <taxon>Pseudomonadati</taxon>
        <taxon>Bacteroidota</taxon>
        <taxon>Sphingobacteriia</taxon>
        <taxon>Sphingobacteriales</taxon>
        <taxon>Sphingobacteriaceae</taxon>
        <taxon>Mucilaginibacter</taxon>
    </lineage>
</organism>
<sequence length="382" mass="42194">MKPKIWLSSPHMGGEEFSFVKEAFDTNWIAPLGPHVNGFEHDLEAFTGSKYAAALSSGTAALHLGLILLGVGPGDEVICQSFTFSATANPIVYLGATPVFVDSESQTWNMCPELLELAIKDRIAKGKKPKAIMPVHLYGMPAKMEQIIKIAQRYNIPVLEDAAEALGSTINGKKAGTFGAMGVLSFNGNKIITTSGGGALISDQEKFILQARYLATQARDKAPHYQHSQIGYNYRLSNVSAGIGRGQMQVLTDRIKQRRSIFEFYLKNLAGLPGIDFLREPEGHFSNRWLTAITIDPDKADNITRETLRLLLEEENIESRPLWKPMHLQPVFKNHPSYINGISEKLFNNGLCLPSGSNLTQESLERVIRIITSAYKKKSAFA</sequence>
<dbReference type="AlphaFoldDB" id="A0A0X8X3B0"/>
<dbReference type="GO" id="GO:0102933">
    <property type="term" value="F:GDP-4-dehydro-6-deoxy-D-mannose-4-aminotransferase activity"/>
    <property type="evidence" value="ECO:0007669"/>
    <property type="project" value="UniProtKB-EC"/>
</dbReference>
<evidence type="ECO:0000256" key="2">
    <source>
        <dbReference type="ARBA" id="ARBA00005125"/>
    </source>
</evidence>